<evidence type="ECO:0000313" key="2">
    <source>
        <dbReference type="Proteomes" id="UP001610563"/>
    </source>
</evidence>
<name>A0ABR4FM24_9EURO</name>
<proteinExistence type="predicted"/>
<reference evidence="1 2" key="1">
    <citation type="submission" date="2024-07" db="EMBL/GenBank/DDBJ databases">
        <title>Section-level genome sequencing and comparative genomics of Aspergillus sections Usti and Cavernicolus.</title>
        <authorList>
            <consortium name="Lawrence Berkeley National Laboratory"/>
            <person name="Nybo J.L."/>
            <person name="Vesth T.C."/>
            <person name="Theobald S."/>
            <person name="Frisvad J.C."/>
            <person name="Larsen T.O."/>
            <person name="Kjaerboelling I."/>
            <person name="Rothschild-Mancinelli K."/>
            <person name="Lyhne E.K."/>
            <person name="Kogle M.E."/>
            <person name="Barry K."/>
            <person name="Clum A."/>
            <person name="Na H."/>
            <person name="Ledsgaard L."/>
            <person name="Lin J."/>
            <person name="Lipzen A."/>
            <person name="Kuo A."/>
            <person name="Riley R."/>
            <person name="Mondo S."/>
            <person name="Labutti K."/>
            <person name="Haridas S."/>
            <person name="Pangalinan J."/>
            <person name="Salamov A.A."/>
            <person name="Simmons B.A."/>
            <person name="Magnuson J.K."/>
            <person name="Chen J."/>
            <person name="Drula E."/>
            <person name="Henrissat B."/>
            <person name="Wiebenga A."/>
            <person name="Lubbers R.J."/>
            <person name="Gomes A.C."/>
            <person name="Makela M.R."/>
            <person name="Stajich J."/>
            <person name="Grigoriev I.V."/>
            <person name="Mortensen U.H."/>
            <person name="De Vries R.P."/>
            <person name="Baker S.E."/>
            <person name="Andersen M.R."/>
        </authorList>
    </citation>
    <scope>NUCLEOTIDE SEQUENCE [LARGE SCALE GENOMIC DNA]</scope>
    <source>
        <strain evidence="1 2">CBS 209.92</strain>
    </source>
</reference>
<gene>
    <name evidence="1" type="ORF">BJX66DRAFT_316866</name>
</gene>
<dbReference type="Proteomes" id="UP001610563">
    <property type="component" value="Unassembled WGS sequence"/>
</dbReference>
<sequence length="86" mass="9822">MAQVEQIITNRYLVVEKLRDLLTARFGTDYNVTVRTLSQPFPSFRRCYRQPCENQVKSGAQAVACPARRLCNWIRISKAGNISSLC</sequence>
<protein>
    <submittedName>
        <fullName evidence="1">Uncharacterized protein</fullName>
    </submittedName>
</protein>
<accession>A0ABR4FM24</accession>
<evidence type="ECO:0000313" key="1">
    <source>
        <dbReference type="EMBL" id="KAL2784306.1"/>
    </source>
</evidence>
<organism evidence="1 2">
    <name type="scientific">Aspergillus keveii</name>
    <dbReference type="NCBI Taxonomy" id="714993"/>
    <lineage>
        <taxon>Eukaryota</taxon>
        <taxon>Fungi</taxon>
        <taxon>Dikarya</taxon>
        <taxon>Ascomycota</taxon>
        <taxon>Pezizomycotina</taxon>
        <taxon>Eurotiomycetes</taxon>
        <taxon>Eurotiomycetidae</taxon>
        <taxon>Eurotiales</taxon>
        <taxon>Aspergillaceae</taxon>
        <taxon>Aspergillus</taxon>
        <taxon>Aspergillus subgen. Nidulantes</taxon>
    </lineage>
</organism>
<dbReference type="EMBL" id="JBFTWV010000185">
    <property type="protein sequence ID" value="KAL2784306.1"/>
    <property type="molecule type" value="Genomic_DNA"/>
</dbReference>
<comment type="caution">
    <text evidence="1">The sequence shown here is derived from an EMBL/GenBank/DDBJ whole genome shotgun (WGS) entry which is preliminary data.</text>
</comment>
<keyword evidence="2" id="KW-1185">Reference proteome</keyword>